<dbReference type="PANTHER" id="PTHR48104:SF30">
    <property type="entry name" value="METACASPASE-1"/>
    <property type="match status" value="1"/>
</dbReference>
<evidence type="ECO:0000256" key="4">
    <source>
        <dbReference type="ARBA" id="ARBA00023145"/>
    </source>
</evidence>
<dbReference type="EMBL" id="CAWUHD010000102">
    <property type="protein sequence ID" value="CAK7231495.1"/>
    <property type="molecule type" value="Genomic_DNA"/>
</dbReference>
<evidence type="ECO:0000256" key="2">
    <source>
        <dbReference type="ARBA" id="ARBA00022703"/>
    </source>
</evidence>
<dbReference type="InterPro" id="IPR029030">
    <property type="entry name" value="Caspase-like_dom_sf"/>
</dbReference>
<accession>A0ABP0CIR3</accession>
<organism evidence="6 7">
    <name type="scientific">Sporothrix eucalyptigena</name>
    <dbReference type="NCBI Taxonomy" id="1812306"/>
    <lineage>
        <taxon>Eukaryota</taxon>
        <taxon>Fungi</taxon>
        <taxon>Dikarya</taxon>
        <taxon>Ascomycota</taxon>
        <taxon>Pezizomycotina</taxon>
        <taxon>Sordariomycetes</taxon>
        <taxon>Sordariomycetidae</taxon>
        <taxon>Ophiostomatales</taxon>
        <taxon>Ophiostomataceae</taxon>
        <taxon>Sporothrix</taxon>
    </lineage>
</organism>
<evidence type="ECO:0000256" key="1">
    <source>
        <dbReference type="ARBA" id="ARBA00009005"/>
    </source>
</evidence>
<proteinExistence type="inferred from homology"/>
<dbReference type="PANTHER" id="PTHR48104">
    <property type="entry name" value="METACASPASE-4"/>
    <property type="match status" value="1"/>
</dbReference>
<dbReference type="InterPro" id="IPR050452">
    <property type="entry name" value="Metacaspase"/>
</dbReference>
<feature type="domain" description="Peptidase C14 caspase" evidence="5">
    <location>
        <begin position="2"/>
        <end position="323"/>
    </location>
</feature>
<sequence length="344" mass="37512">MKKALIIGINYYNQSYQLSGCINDATNVREYLVGDHAFPQDADSMVVMTDDPENENTLLYPTRANMMNALSWLVQDTSEGDTVWLSYSGHGGQTTDSDGNRPAADAAIDGLDTICPVDFESEGQIDSTTLHRTLVVPLHPQARLTILFDCCHSGSACALPYVYRPDEEGNVSVVQTVTDTFQQGATLIMAANQLVHAPLSIDTLTNANTLLHGFTGFAKNLATVSHSVFHPEDGDDNDGLVKLETSFATEEVKDVWMFSGCSDDQTSADTSINGVATGAMSWAFITAMRESDAASAPLSYIALLTSTRQLLKDNYSQIPQLSCDGEYDLDQAIQVRQDKNERRN</sequence>
<dbReference type="Proteomes" id="UP001642482">
    <property type="component" value="Unassembled WGS sequence"/>
</dbReference>
<name>A0ABP0CIR3_9PEZI</name>
<keyword evidence="3" id="KW-0788">Thiol protease</keyword>
<protein>
    <recommendedName>
        <fullName evidence="5">Peptidase C14 caspase domain-containing protein</fullName>
    </recommendedName>
</protein>
<keyword evidence="4" id="KW-0865">Zymogen</keyword>
<dbReference type="SUPFAM" id="SSF52129">
    <property type="entry name" value="Caspase-like"/>
    <property type="match status" value="1"/>
</dbReference>
<comment type="caution">
    <text evidence="6">The sequence shown here is derived from an EMBL/GenBank/DDBJ whole genome shotgun (WGS) entry which is preliminary data.</text>
</comment>
<evidence type="ECO:0000313" key="7">
    <source>
        <dbReference type="Proteomes" id="UP001642482"/>
    </source>
</evidence>
<keyword evidence="3" id="KW-0378">Hydrolase</keyword>
<comment type="similarity">
    <text evidence="1">Belongs to the peptidase C14B family.</text>
</comment>
<gene>
    <name evidence="6" type="ORF">SEUCBS140593_007942</name>
</gene>
<keyword evidence="3" id="KW-0645">Protease</keyword>
<keyword evidence="2" id="KW-0053">Apoptosis</keyword>
<evidence type="ECO:0000256" key="3">
    <source>
        <dbReference type="ARBA" id="ARBA00022807"/>
    </source>
</evidence>
<keyword evidence="7" id="KW-1185">Reference proteome</keyword>
<reference evidence="6 7" key="1">
    <citation type="submission" date="2024-01" db="EMBL/GenBank/DDBJ databases">
        <authorList>
            <person name="Allen C."/>
            <person name="Tagirdzhanova G."/>
        </authorList>
    </citation>
    <scope>NUCLEOTIDE SEQUENCE [LARGE SCALE GENOMIC DNA]</scope>
</reference>
<dbReference type="InterPro" id="IPR011600">
    <property type="entry name" value="Pept_C14_caspase"/>
</dbReference>
<evidence type="ECO:0000313" key="6">
    <source>
        <dbReference type="EMBL" id="CAK7231495.1"/>
    </source>
</evidence>
<evidence type="ECO:0000259" key="5">
    <source>
        <dbReference type="Pfam" id="PF00656"/>
    </source>
</evidence>
<dbReference type="Pfam" id="PF00656">
    <property type="entry name" value="Peptidase_C14"/>
    <property type="match status" value="1"/>
</dbReference>
<dbReference type="Gene3D" id="3.40.50.12660">
    <property type="match status" value="2"/>
</dbReference>